<comment type="subcellular location">
    <subcellularLocation>
        <location evidence="1">Nucleus</location>
    </subcellularLocation>
</comment>
<dbReference type="Pfam" id="PF16755">
    <property type="entry name" value="Beta-prop_NUP159_NUP214"/>
    <property type="match status" value="1"/>
</dbReference>
<feature type="compositionally biased region" description="Polar residues" evidence="5">
    <location>
        <begin position="838"/>
        <end position="860"/>
    </location>
</feature>
<keyword evidence="8" id="KW-1185">Reference proteome</keyword>
<evidence type="ECO:0000313" key="8">
    <source>
        <dbReference type="Proteomes" id="UP001140091"/>
    </source>
</evidence>
<feature type="compositionally biased region" description="Low complexity" evidence="5">
    <location>
        <begin position="1587"/>
        <end position="1608"/>
    </location>
</feature>
<feature type="region of interest" description="Disordered" evidence="5">
    <location>
        <begin position="677"/>
        <end position="763"/>
    </location>
</feature>
<feature type="compositionally biased region" description="Basic and acidic residues" evidence="5">
    <location>
        <begin position="1136"/>
        <end position="1155"/>
    </location>
</feature>
<feature type="compositionally biased region" description="Polar residues" evidence="5">
    <location>
        <begin position="1"/>
        <end position="20"/>
    </location>
</feature>
<dbReference type="InterPro" id="IPR039462">
    <property type="entry name" value="Nup159/Nup146_N"/>
</dbReference>
<name>A0A9W8J3R8_9AGAR</name>
<feature type="compositionally biased region" description="Polar residues" evidence="5">
    <location>
        <begin position="688"/>
        <end position="704"/>
    </location>
</feature>
<evidence type="ECO:0000256" key="2">
    <source>
        <dbReference type="ARBA" id="ARBA00022448"/>
    </source>
</evidence>
<keyword evidence="4" id="KW-0175">Coiled coil</keyword>
<keyword evidence="2" id="KW-0813">Transport</keyword>
<feature type="compositionally biased region" description="Low complexity" evidence="5">
    <location>
        <begin position="819"/>
        <end position="836"/>
    </location>
</feature>
<proteinExistence type="predicted"/>
<dbReference type="EMBL" id="JANBPK010001042">
    <property type="protein sequence ID" value="KAJ2926899.1"/>
    <property type="molecule type" value="Genomic_DNA"/>
</dbReference>
<comment type="caution">
    <text evidence="7">The sequence shown here is derived from an EMBL/GenBank/DDBJ whole genome shotgun (WGS) entry which is preliminary data.</text>
</comment>
<feature type="compositionally biased region" description="Pro residues" evidence="5">
    <location>
        <begin position="1271"/>
        <end position="1281"/>
    </location>
</feature>
<feature type="compositionally biased region" description="Acidic residues" evidence="5">
    <location>
        <begin position="1156"/>
        <end position="1165"/>
    </location>
</feature>
<feature type="region of interest" description="Disordered" evidence="5">
    <location>
        <begin position="968"/>
        <end position="1038"/>
    </location>
</feature>
<feature type="region of interest" description="Disordered" evidence="5">
    <location>
        <begin position="522"/>
        <end position="541"/>
    </location>
</feature>
<reference evidence="7" key="1">
    <citation type="submission" date="2022-06" db="EMBL/GenBank/DDBJ databases">
        <title>Genome Sequence of Candolleomyces eurysporus.</title>
        <authorList>
            <person name="Buettner E."/>
        </authorList>
    </citation>
    <scope>NUCLEOTIDE SEQUENCE</scope>
    <source>
        <strain evidence="7">VTCC 930004</strain>
    </source>
</reference>
<feature type="region of interest" description="Disordered" evidence="5">
    <location>
        <begin position="809"/>
        <end position="956"/>
    </location>
</feature>
<dbReference type="SUPFAM" id="SSF117289">
    <property type="entry name" value="Nucleoporin domain"/>
    <property type="match status" value="1"/>
</dbReference>
<organism evidence="7 8">
    <name type="scientific">Candolleomyces eurysporus</name>
    <dbReference type="NCBI Taxonomy" id="2828524"/>
    <lineage>
        <taxon>Eukaryota</taxon>
        <taxon>Fungi</taxon>
        <taxon>Dikarya</taxon>
        <taxon>Basidiomycota</taxon>
        <taxon>Agaricomycotina</taxon>
        <taxon>Agaricomycetes</taxon>
        <taxon>Agaricomycetidae</taxon>
        <taxon>Agaricales</taxon>
        <taxon>Agaricineae</taxon>
        <taxon>Psathyrellaceae</taxon>
        <taxon>Candolleomyces</taxon>
    </lineage>
</organism>
<evidence type="ECO:0000256" key="5">
    <source>
        <dbReference type="SAM" id="MobiDB-lite"/>
    </source>
</evidence>
<feature type="non-terminal residue" evidence="7">
    <location>
        <position position="1"/>
    </location>
</feature>
<evidence type="ECO:0000256" key="1">
    <source>
        <dbReference type="ARBA" id="ARBA00004123"/>
    </source>
</evidence>
<feature type="compositionally biased region" description="Low complexity" evidence="5">
    <location>
        <begin position="1439"/>
        <end position="1469"/>
    </location>
</feature>
<feature type="compositionally biased region" description="Low complexity" evidence="5">
    <location>
        <begin position="1027"/>
        <end position="1038"/>
    </location>
</feature>
<feature type="region of interest" description="Disordered" evidence="5">
    <location>
        <begin position="1892"/>
        <end position="1924"/>
    </location>
</feature>
<evidence type="ECO:0000256" key="3">
    <source>
        <dbReference type="ARBA" id="ARBA00023242"/>
    </source>
</evidence>
<feature type="region of interest" description="Disordered" evidence="5">
    <location>
        <begin position="1482"/>
        <end position="1507"/>
    </location>
</feature>
<feature type="compositionally biased region" description="Polar residues" evidence="5">
    <location>
        <begin position="624"/>
        <end position="636"/>
    </location>
</feature>
<keyword evidence="3" id="KW-0539">Nucleus</keyword>
<feature type="region of interest" description="Disordered" evidence="5">
    <location>
        <begin position="609"/>
        <end position="661"/>
    </location>
</feature>
<feature type="compositionally biased region" description="Polar residues" evidence="5">
    <location>
        <begin position="711"/>
        <end position="734"/>
    </location>
</feature>
<dbReference type="InterPro" id="IPR015943">
    <property type="entry name" value="WD40/YVTN_repeat-like_dom_sf"/>
</dbReference>
<evidence type="ECO:0000259" key="6">
    <source>
        <dbReference type="Pfam" id="PF16755"/>
    </source>
</evidence>
<feature type="region of interest" description="Disordered" evidence="5">
    <location>
        <begin position="1939"/>
        <end position="2022"/>
    </location>
</feature>
<feature type="coiled-coil region" evidence="4">
    <location>
        <begin position="1632"/>
        <end position="1659"/>
    </location>
</feature>
<feature type="compositionally biased region" description="Low complexity" evidence="5">
    <location>
        <begin position="677"/>
        <end position="687"/>
    </location>
</feature>
<feature type="compositionally biased region" description="Basic and acidic residues" evidence="5">
    <location>
        <begin position="1074"/>
        <end position="1109"/>
    </location>
</feature>
<feature type="compositionally biased region" description="Low complexity" evidence="5">
    <location>
        <begin position="747"/>
        <end position="760"/>
    </location>
</feature>
<evidence type="ECO:0000256" key="4">
    <source>
        <dbReference type="SAM" id="Coils"/>
    </source>
</evidence>
<feature type="region of interest" description="Disordered" evidence="5">
    <location>
        <begin position="1"/>
        <end position="26"/>
    </location>
</feature>
<feature type="region of interest" description="Disordered" evidence="5">
    <location>
        <begin position="1532"/>
        <end position="1619"/>
    </location>
</feature>
<feature type="compositionally biased region" description="Pro residues" evidence="5">
    <location>
        <begin position="1017"/>
        <end position="1026"/>
    </location>
</feature>
<feature type="compositionally biased region" description="Low complexity" evidence="5">
    <location>
        <begin position="884"/>
        <end position="904"/>
    </location>
</feature>
<feature type="compositionally biased region" description="Pro residues" evidence="5">
    <location>
        <begin position="1409"/>
        <end position="1420"/>
    </location>
</feature>
<dbReference type="Gene3D" id="2.130.10.10">
    <property type="entry name" value="YVTN repeat-like/Quinoprotein amine dehydrogenase"/>
    <property type="match status" value="1"/>
</dbReference>
<dbReference type="Proteomes" id="UP001140091">
    <property type="component" value="Unassembled WGS sequence"/>
</dbReference>
<feature type="compositionally biased region" description="Polar residues" evidence="5">
    <location>
        <begin position="439"/>
        <end position="467"/>
    </location>
</feature>
<feature type="compositionally biased region" description="Acidic residues" evidence="5">
    <location>
        <begin position="1175"/>
        <end position="1222"/>
    </location>
</feature>
<feature type="region of interest" description="Disordered" evidence="5">
    <location>
        <begin position="1051"/>
        <end position="1469"/>
    </location>
</feature>
<feature type="compositionally biased region" description="Low complexity" evidence="5">
    <location>
        <begin position="1337"/>
        <end position="1361"/>
    </location>
</feature>
<dbReference type="OrthoDB" id="248320at2759"/>
<accession>A0A9W8J3R8</accession>
<dbReference type="GO" id="GO:0005634">
    <property type="term" value="C:nucleus"/>
    <property type="evidence" value="ECO:0007669"/>
    <property type="project" value="UniProtKB-SubCell"/>
</dbReference>
<feature type="compositionally biased region" description="Low complexity" evidence="5">
    <location>
        <begin position="1959"/>
        <end position="1972"/>
    </location>
</feature>
<protein>
    <recommendedName>
        <fullName evidence="6">Nucleoporin Nup159/Nup146 N-terminal domain-containing protein</fullName>
    </recommendedName>
</protein>
<feature type="compositionally biased region" description="Low complexity" evidence="5">
    <location>
        <begin position="968"/>
        <end position="991"/>
    </location>
</feature>
<evidence type="ECO:0000313" key="7">
    <source>
        <dbReference type="EMBL" id="KAJ2926899.1"/>
    </source>
</evidence>
<feature type="region of interest" description="Disordered" evidence="5">
    <location>
        <begin position="1775"/>
        <end position="1799"/>
    </location>
</feature>
<sequence>MSLTTPLVRPAQSQVTIQPTPKNPAADGFTYPNFRLLNKQARSTLSQPYEVSASTHYHLLAIANSRGWFAGARYNGSSYELALSPLDDLRSSSKAATEGSDNNFAFKRTISLPQGKPNIVTFANQDSRLIVGLEQGLVLVYNAESLFAPGQDQVQPTHTRQLQSSALKQIAANPGTEPNLVDRVAVVGNDFVQIFNMRLEPQGGWSASDASTIPAAVAWSPKGKHIAIGLKTGDILTFALTNMSSPHKHIPPTFEGSLVSLSWTGPGHTFRTSYASEQDLTNPALHIVSLDTKSNTGTYHSLNHPYFAGDRTFQSPHLLQLPKWDEDASSNDHSNALFVFGDASSVDLEVLAHDSSTWYQQSQDNPVSLPLNKDMDDTTLLSLDLDLTDNATSTPIVYAFLNDGTVQGWYLEHSKPYPLMITPSAAATLRAPDAIQPDASMSSEDQSTKVGSPFAQQAPSSAFGQSSFGTTPAFGAPSAFGQPASTSTTSAFAKPAPTSTGFSAFASASPSAFGAAIQSSTTTTASPFGGASNTTTTSTPFGSFGGGSSTFGSGGSSAFGSQSTGAFSGFGNQSGGGSVFGQTSFGSTPATSAFGSTATLAPPADMTREASMADDTPGFGGLSLGSSNTDASQSKPSGGIFGSFGAPASNPPSAAVTSTTGGSSVLKPATGFGAFSAAASSPFSKPSEPTTTSSVSAFGQTSQPAAALAPASTNTTSAFGKPSFGQSSFGQTSLGKPAFGQPAFGQSSFGSTPSATTPSTGGFGAFASKPATFSGAAQSPAAPVSAFGASSTTGGGFGAFASNNTGGFASALKSASGDAPAASSQPQAPATTSASPFGSATSPFGKPSTTPVFGSSTTPSVFGRSAFGAKPSASQASTAETPKKPAGISSPPSSPSAGNDSPSPVSAFTSTKPPVTTGAFANLQSSPSAFRPASGFGAFGATTSPETSPFFKKPEQQKAPASVFAALASSGSGSPGAAAKPSGAPAFGSPSVLGGSTKPSSSPAFGTPSVFGGAKPGFPPPTPPSPSATKTTTAGGFGAFSGTSTAFSAFSGSSSSFTDLLKSGDPSKGPSKVPAKEPESKDGKAAAEKVDKPVVPRLDKVEAADEPSKKSVSPESVKADTSFGDISSTGGSFVEVRSEEAKPSESKAEGEREEQGEAEGEEGEVSDTRSVRSEELEESDQDDEDYVPSPSDEEEDEEDDLSDDHLSDEDDLPGEENEEDEGSQPPSPEPAAIPLPRSASATPVPDIKVTLSAERSGSTTPPGTPEKEPANVPPRRSPSPSPTSSSPSPPAFGGVGLGRPSTRPARSSPLASTPFSGEEEDEASKVPPAAPKPAPASLPGKAAAPGNIQPSSAPVFSAPVPIKAPQMPGTPFLAHAQPPGRPATSGTDKPPAPPSLFGVPAGQSLFGQPPKPASTPPSITPPTNLFGGATAGLPKPDLSRPSSQPAAPSSLFGAPATAPPTATEKAPAPFTLPAFNLNLPAAPAAKAPAPSGVFGSTPGPAKPPVFGATPPVFGSTAGPVKPPVFGAAPPVFGSTPGPAKPPVFGATPPAPSPFGAQPPAKPVFGGGQGFKISPQAPPTGLFGGGPAAQPQPASGAGPKPAAPAQKPTPAKPAPPPELTMEEGMQKECALLIMSLNKELEELRSHAQLASQKLQHLRKSAGGSWNRADLGNSGKWSLGDLKQFGQVTLKFVDELTVLEEQRDRIKQDIRDLNSSLLKAGTRREEIARFNKAKTDPEFAKMLKTRSLGPEHSETQTQLRRGIRAIRDRIQKLEGKLQESKKKLNESSTGKPSIKPPSLDTVNRSFRNIEIALGQKGDDIAALTARFAKVDISRATPSLSTPVRDPRLPDRILRPANITPNVAATTAAALNAERGAHRLKKALLAARKEPLLNNSVNVSKPPPLGFDSPLRTPPKPELAKTATSGTAPVFSLPSSFSGGSFDTPVKNESQNAFALPDDDFSPSALLPGGSSSRRVVTKKHSSVQLPKRSPGTPTPAAPSFDWGPMPTFHKPPSTSLFASFKKEA</sequence>
<gene>
    <name evidence="7" type="ORF">H1R20_g10187</name>
</gene>
<feature type="domain" description="Nucleoporin Nup159/Nup146 N-terminal" evidence="6">
    <location>
        <begin position="56"/>
        <end position="390"/>
    </location>
</feature>
<feature type="region of interest" description="Disordered" evidence="5">
    <location>
        <begin position="437"/>
        <end position="467"/>
    </location>
</feature>